<gene>
    <name evidence="3" type="primary">LOC111016383</name>
</gene>
<dbReference type="OrthoDB" id="843225at2759"/>
<evidence type="ECO:0000313" key="2">
    <source>
        <dbReference type="Proteomes" id="UP000504603"/>
    </source>
</evidence>
<dbReference type="KEGG" id="mcha:111016383"/>
<dbReference type="SUPFAM" id="SSF52402">
    <property type="entry name" value="Adenine nucleotide alpha hydrolases-like"/>
    <property type="match status" value="1"/>
</dbReference>
<dbReference type="PRINTS" id="PR01438">
    <property type="entry name" value="UNVRSLSTRESS"/>
</dbReference>
<sequence length="168" mass="18118">MATTEKPVIVIGFDDSEYSTGALEWTLDHFFSSSIHPFKIVVVYAKPMPDLFIGVGGPGMMVGSAGTFQYLDEDLKKKAAIIIETAKQICASKSVTVDDVKFEVDEGDARYVLCEAVGRHRASMLVVGSHGYGAVKRAFLGSVSDYCAHQASCTVLIVKKPKTTTTTT</sequence>
<dbReference type="Gene3D" id="3.40.50.620">
    <property type="entry name" value="HUPs"/>
    <property type="match status" value="1"/>
</dbReference>
<dbReference type="Proteomes" id="UP000504603">
    <property type="component" value="Unplaced"/>
</dbReference>
<evidence type="ECO:0000259" key="1">
    <source>
        <dbReference type="Pfam" id="PF00582"/>
    </source>
</evidence>
<feature type="domain" description="UspA" evidence="1">
    <location>
        <begin position="9"/>
        <end position="159"/>
    </location>
</feature>
<reference evidence="3" key="1">
    <citation type="submission" date="2025-08" db="UniProtKB">
        <authorList>
            <consortium name="RefSeq"/>
        </authorList>
    </citation>
    <scope>IDENTIFICATION</scope>
    <source>
        <strain evidence="3">OHB3-1</strain>
    </source>
</reference>
<accession>A0A6J1D136</accession>
<name>A0A6J1D136_MOMCH</name>
<dbReference type="PANTHER" id="PTHR46553">
    <property type="entry name" value="ADENINE NUCLEOTIDE ALPHA HYDROLASES-LIKE SUPERFAMILY PROTEIN"/>
    <property type="match status" value="1"/>
</dbReference>
<proteinExistence type="predicted"/>
<dbReference type="InterPro" id="IPR014729">
    <property type="entry name" value="Rossmann-like_a/b/a_fold"/>
</dbReference>
<evidence type="ECO:0000313" key="3">
    <source>
        <dbReference type="RefSeq" id="XP_022147469.1"/>
    </source>
</evidence>
<dbReference type="GeneID" id="111016383"/>
<protein>
    <submittedName>
        <fullName evidence="3">Universal stress protein A-like protein isoform X1</fullName>
    </submittedName>
</protein>
<dbReference type="InterPro" id="IPR006015">
    <property type="entry name" value="Universal_stress_UspA"/>
</dbReference>
<dbReference type="CDD" id="cd23659">
    <property type="entry name" value="USP_At3g01520-like"/>
    <property type="match status" value="1"/>
</dbReference>
<organism evidence="2 3">
    <name type="scientific">Momordica charantia</name>
    <name type="common">Bitter gourd</name>
    <name type="synonym">Balsam pear</name>
    <dbReference type="NCBI Taxonomy" id="3673"/>
    <lineage>
        <taxon>Eukaryota</taxon>
        <taxon>Viridiplantae</taxon>
        <taxon>Streptophyta</taxon>
        <taxon>Embryophyta</taxon>
        <taxon>Tracheophyta</taxon>
        <taxon>Spermatophyta</taxon>
        <taxon>Magnoliopsida</taxon>
        <taxon>eudicotyledons</taxon>
        <taxon>Gunneridae</taxon>
        <taxon>Pentapetalae</taxon>
        <taxon>rosids</taxon>
        <taxon>fabids</taxon>
        <taxon>Cucurbitales</taxon>
        <taxon>Cucurbitaceae</taxon>
        <taxon>Momordiceae</taxon>
        <taxon>Momordica</taxon>
    </lineage>
</organism>
<keyword evidence="2" id="KW-1185">Reference proteome</keyword>
<dbReference type="InterPro" id="IPR006016">
    <property type="entry name" value="UspA"/>
</dbReference>
<dbReference type="PANTHER" id="PTHR46553:SF3">
    <property type="entry name" value="ADENINE NUCLEOTIDE ALPHA HYDROLASES-LIKE SUPERFAMILY PROTEIN"/>
    <property type="match status" value="1"/>
</dbReference>
<dbReference type="RefSeq" id="XP_022147469.1">
    <property type="nucleotide sequence ID" value="XM_022291777.1"/>
</dbReference>
<dbReference type="AlphaFoldDB" id="A0A6J1D136"/>
<dbReference type="Pfam" id="PF00582">
    <property type="entry name" value="Usp"/>
    <property type="match status" value="1"/>
</dbReference>